<accession>A0A6G6XTP7</accession>
<organism evidence="1 2">
    <name type="scientific">Salmonella phage P46FS4</name>
    <dbReference type="NCBI Taxonomy" id="2712940"/>
    <lineage>
        <taxon>Viruses</taxon>
        <taxon>Duplodnaviria</taxon>
        <taxon>Heunggongvirae</taxon>
        <taxon>Uroviricota</taxon>
        <taxon>Caudoviricetes</taxon>
        <taxon>Pantevenvirales</taxon>
        <taxon>Ackermannviridae</taxon>
        <taxon>Aglimvirinae</taxon>
        <taxon>Agtrevirus</taxon>
        <taxon>Agtrevirus P46FS4</taxon>
    </lineage>
</organism>
<gene>
    <name evidence="1" type="ORF">P46FS4_55</name>
</gene>
<dbReference type="EMBL" id="MT078988">
    <property type="protein sequence ID" value="QIG62121.1"/>
    <property type="molecule type" value="Genomic_DNA"/>
</dbReference>
<reference evidence="1 2" key="1">
    <citation type="submission" date="2020-02" db="EMBL/GenBank/DDBJ databases">
        <authorList>
            <person name="Tan Y."/>
            <person name="Ma J."/>
            <person name="Li D."/>
            <person name="Gao L."/>
        </authorList>
    </citation>
    <scope>NUCLEOTIDE SEQUENCE [LARGE SCALE GENOMIC DNA]</scope>
    <source>
        <strain evidence="1 2">Salmonella sp.</strain>
    </source>
</reference>
<name>A0A6G6XTP7_9CAUD</name>
<protein>
    <submittedName>
        <fullName evidence="1">Uncharacterized protein</fullName>
    </submittedName>
</protein>
<sequence>MIMSGSKVKETKWAGEFATAPVLTVKARSNKQILVVDSEGREFWRNVANVIEVADVK</sequence>
<keyword evidence="2" id="KW-1185">Reference proteome</keyword>
<dbReference type="Proteomes" id="UP000503550">
    <property type="component" value="Segment"/>
</dbReference>
<evidence type="ECO:0000313" key="1">
    <source>
        <dbReference type="EMBL" id="QIG62121.1"/>
    </source>
</evidence>
<proteinExistence type="predicted"/>
<evidence type="ECO:0000313" key="2">
    <source>
        <dbReference type="Proteomes" id="UP000503550"/>
    </source>
</evidence>